<reference evidence="1 2" key="1">
    <citation type="journal article" date="2016" name="Mol. Biol. Evol.">
        <title>Comparative Genomics of Early-Diverging Mushroom-Forming Fungi Provides Insights into the Origins of Lignocellulose Decay Capabilities.</title>
        <authorList>
            <person name="Nagy L.G."/>
            <person name="Riley R."/>
            <person name="Tritt A."/>
            <person name="Adam C."/>
            <person name="Daum C."/>
            <person name="Floudas D."/>
            <person name="Sun H."/>
            <person name="Yadav J.S."/>
            <person name="Pangilinan J."/>
            <person name="Larsson K.H."/>
            <person name="Matsuura K."/>
            <person name="Barry K."/>
            <person name="Labutti K."/>
            <person name="Kuo R."/>
            <person name="Ohm R.A."/>
            <person name="Bhattacharya S.S."/>
            <person name="Shirouzu T."/>
            <person name="Yoshinaga Y."/>
            <person name="Martin F.M."/>
            <person name="Grigoriev I.V."/>
            <person name="Hibbett D.S."/>
        </authorList>
    </citation>
    <scope>NUCLEOTIDE SEQUENCE [LARGE SCALE GENOMIC DNA]</scope>
    <source>
        <strain evidence="1 2">L-15889</strain>
    </source>
</reference>
<dbReference type="AlphaFoldDB" id="A0A165KHQ2"/>
<dbReference type="Proteomes" id="UP000076727">
    <property type="component" value="Unassembled WGS sequence"/>
</dbReference>
<proteinExistence type="predicted"/>
<dbReference type="EMBL" id="KV429234">
    <property type="protein sequence ID" value="KZT63150.1"/>
    <property type="molecule type" value="Genomic_DNA"/>
</dbReference>
<organism evidence="1 2">
    <name type="scientific">Daedalea quercina L-15889</name>
    <dbReference type="NCBI Taxonomy" id="1314783"/>
    <lineage>
        <taxon>Eukaryota</taxon>
        <taxon>Fungi</taxon>
        <taxon>Dikarya</taxon>
        <taxon>Basidiomycota</taxon>
        <taxon>Agaricomycotina</taxon>
        <taxon>Agaricomycetes</taxon>
        <taxon>Polyporales</taxon>
        <taxon>Fomitopsis</taxon>
    </lineage>
</organism>
<protein>
    <submittedName>
        <fullName evidence="1">Uncharacterized protein</fullName>
    </submittedName>
</protein>
<sequence>MNEAYARRVWHALKLAYRRQWSDPPNTRSTRSNPVSGNEGDLVARLFEDRLGVCVIRNQATGEGSGVQTPSKEHGRSPQWINEIPTVPIYYLAKPQPRERAWQNQRGKKT</sequence>
<feature type="non-terminal residue" evidence="1">
    <location>
        <position position="110"/>
    </location>
</feature>
<dbReference type="OrthoDB" id="7118285at2759"/>
<gene>
    <name evidence="1" type="ORF">DAEQUDRAFT_680874</name>
</gene>
<name>A0A165KHQ2_9APHY</name>
<accession>A0A165KHQ2</accession>
<evidence type="ECO:0000313" key="1">
    <source>
        <dbReference type="EMBL" id="KZT63150.1"/>
    </source>
</evidence>
<keyword evidence="2" id="KW-1185">Reference proteome</keyword>
<evidence type="ECO:0000313" key="2">
    <source>
        <dbReference type="Proteomes" id="UP000076727"/>
    </source>
</evidence>